<protein>
    <submittedName>
        <fullName evidence="2">SMP-30/gluconolactonase/LRE family protein</fullName>
    </submittedName>
</protein>
<gene>
    <name evidence="2" type="ORF">FKR81_02055</name>
</gene>
<dbReference type="PANTHER" id="PTHR47197">
    <property type="entry name" value="PROTEIN NIRF"/>
    <property type="match status" value="1"/>
</dbReference>
<dbReference type="InterPro" id="IPR051200">
    <property type="entry name" value="Host-pathogen_enzymatic-act"/>
</dbReference>
<proteinExistence type="predicted"/>
<dbReference type="Gene3D" id="2.130.10.10">
    <property type="entry name" value="YVTN repeat-like/Quinoprotein amine dehydrogenase"/>
    <property type="match status" value="2"/>
</dbReference>
<keyword evidence="3" id="KW-1185">Reference proteome</keyword>
<dbReference type="OrthoDB" id="3664785at2"/>
<accession>A0A563F354</accession>
<dbReference type="EMBL" id="VOBR01000001">
    <property type="protein sequence ID" value="TWP54353.1"/>
    <property type="molecule type" value="Genomic_DNA"/>
</dbReference>
<organism evidence="2 3">
    <name type="scientific">Lentzea tibetensis</name>
    <dbReference type="NCBI Taxonomy" id="2591470"/>
    <lineage>
        <taxon>Bacteria</taxon>
        <taxon>Bacillati</taxon>
        <taxon>Actinomycetota</taxon>
        <taxon>Actinomycetes</taxon>
        <taxon>Pseudonocardiales</taxon>
        <taxon>Pseudonocardiaceae</taxon>
        <taxon>Lentzea</taxon>
    </lineage>
</organism>
<sequence>MMIHRLYVVGCALLFTVAMVSPTQASEPEVLPLPGFGDLVVDNAERRVFISGGTSSNGVVVVDRHGHVNKKIENQYGATGLLLSEDGTTLYVAQAAGDAISAISTHTYEEIARYPTGSQTCPTHLARAGGQIWFGYGCTNSWDGGIGKLDPAATPPVSLAQHGDTLFQHAPFVTAANNTVVAGQPATSLSHLQIYRAENGALTPGAAGGVAGSNLTDVALSPDAATLFTAAGSRTAVQAFATADLSGRGSYATGPHPAAIVASEDGIHLATGAYTTRNKAINIFRTGQTNPTRSFGLDGDVLANRGLAWSDDNKYLYAVLQGANDPRPRLTVLSRPLD</sequence>
<dbReference type="AlphaFoldDB" id="A0A563F354"/>
<feature type="chain" id="PRO_5022129580" evidence="1">
    <location>
        <begin position="26"/>
        <end position="338"/>
    </location>
</feature>
<dbReference type="InterPro" id="IPR015943">
    <property type="entry name" value="WD40/YVTN_repeat-like_dom_sf"/>
</dbReference>
<dbReference type="RefSeq" id="WP_146349135.1">
    <property type="nucleotide sequence ID" value="NZ_VOBR01000001.1"/>
</dbReference>
<comment type="caution">
    <text evidence="2">The sequence shown here is derived from an EMBL/GenBank/DDBJ whole genome shotgun (WGS) entry which is preliminary data.</text>
</comment>
<feature type="signal peptide" evidence="1">
    <location>
        <begin position="1"/>
        <end position="25"/>
    </location>
</feature>
<keyword evidence="1" id="KW-0732">Signal</keyword>
<dbReference type="Proteomes" id="UP000316639">
    <property type="component" value="Unassembled WGS sequence"/>
</dbReference>
<evidence type="ECO:0000313" key="3">
    <source>
        <dbReference type="Proteomes" id="UP000316639"/>
    </source>
</evidence>
<evidence type="ECO:0000256" key="1">
    <source>
        <dbReference type="SAM" id="SignalP"/>
    </source>
</evidence>
<dbReference type="SUPFAM" id="SSF50969">
    <property type="entry name" value="YVTN repeat-like/Quinoprotein amine dehydrogenase"/>
    <property type="match status" value="1"/>
</dbReference>
<name>A0A563F354_9PSEU</name>
<dbReference type="PANTHER" id="PTHR47197:SF3">
    <property type="entry name" value="DIHYDRO-HEME D1 DEHYDROGENASE"/>
    <property type="match status" value="1"/>
</dbReference>
<evidence type="ECO:0000313" key="2">
    <source>
        <dbReference type="EMBL" id="TWP54353.1"/>
    </source>
</evidence>
<dbReference type="InterPro" id="IPR011044">
    <property type="entry name" value="Quino_amine_DH_bsu"/>
</dbReference>
<reference evidence="2 3" key="1">
    <citation type="submission" date="2019-07" db="EMBL/GenBank/DDBJ databases">
        <title>Lentzea xizangensis sp. nov., isolated from Qinghai-Tibetan Plateau Soils.</title>
        <authorList>
            <person name="Huang J."/>
        </authorList>
    </citation>
    <scope>NUCLEOTIDE SEQUENCE [LARGE SCALE GENOMIC DNA]</scope>
    <source>
        <strain evidence="2 3">FXJ1.1311</strain>
    </source>
</reference>